<dbReference type="InParanoid" id="H2ZQF8"/>
<dbReference type="InterPro" id="IPR011989">
    <property type="entry name" value="ARM-like"/>
</dbReference>
<name>H2ZQF8_CIOSA</name>
<dbReference type="GO" id="GO:0008017">
    <property type="term" value="F:microtubule binding"/>
    <property type="evidence" value="ECO:0007669"/>
    <property type="project" value="TreeGrafter"/>
</dbReference>
<dbReference type="GO" id="GO:0005881">
    <property type="term" value="C:cytoplasmic microtubule"/>
    <property type="evidence" value="ECO:0007669"/>
    <property type="project" value="TreeGrafter"/>
</dbReference>
<proteinExistence type="predicted"/>
<dbReference type="eggNOG" id="KOG2933">
    <property type="taxonomic scope" value="Eukaryota"/>
</dbReference>
<dbReference type="Proteomes" id="UP000007875">
    <property type="component" value="Unassembled WGS sequence"/>
</dbReference>
<dbReference type="GeneTree" id="ENSGT00940000167261"/>
<protein>
    <recommendedName>
        <fullName evidence="4">TOG domain-containing protein</fullName>
    </recommendedName>
</protein>
<sequence>MYHGDFEKCVEKFLSPQSAQLVKECVSNIKQRGVGSTSAAGSRKMQSGGVRRSGSTPSSGQSKERINFSNSTTSASFRRKPNTGTKVFNEQEAEEVSRLCSNLKQGTLLDRKEAANNLVQKVIDNRAFVEDNITKIMDAYMTLLTTANTKLNAIGLTVLPDIVLPLGDTIRDKLPELVPAVLKLIASKQQSTQAKAAVDTIVGRYDNMVLIQPFAQVSQYGAGKSRQVAIAKLVELLENFPPKRVQYVERHVLPLLWSLLSPNGAPSGVQLRREIQSLAVALRQLIGPRLFDYAETQNLSRSLETCLKSELT</sequence>
<feature type="region of interest" description="Disordered" evidence="1">
    <location>
        <begin position="33"/>
        <end position="84"/>
    </location>
</feature>
<dbReference type="PANTHER" id="PTHR21567">
    <property type="entry name" value="CLASP"/>
    <property type="match status" value="1"/>
</dbReference>
<dbReference type="AlphaFoldDB" id="H2ZQF8"/>
<dbReference type="GO" id="GO:0005929">
    <property type="term" value="C:cilium"/>
    <property type="evidence" value="ECO:0007669"/>
    <property type="project" value="TreeGrafter"/>
</dbReference>
<evidence type="ECO:0000313" key="3">
    <source>
        <dbReference type="Proteomes" id="UP000007875"/>
    </source>
</evidence>
<evidence type="ECO:0000256" key="1">
    <source>
        <dbReference type="SAM" id="MobiDB-lite"/>
    </source>
</evidence>
<accession>H2ZQF8</accession>
<dbReference type="InterPro" id="IPR016024">
    <property type="entry name" value="ARM-type_fold"/>
</dbReference>
<dbReference type="Ensembl" id="ENSCSAVT00000020037.1">
    <property type="protein sequence ID" value="ENSCSAVP00000019824.1"/>
    <property type="gene ID" value="ENSCSAVG00000011642.1"/>
</dbReference>
<dbReference type="GO" id="GO:0000226">
    <property type="term" value="P:microtubule cytoskeleton organization"/>
    <property type="evidence" value="ECO:0007669"/>
    <property type="project" value="TreeGrafter"/>
</dbReference>
<dbReference type="OMA" id="ESKWESH"/>
<dbReference type="SUPFAM" id="SSF48371">
    <property type="entry name" value="ARM repeat"/>
    <property type="match status" value="1"/>
</dbReference>
<evidence type="ECO:0008006" key="4">
    <source>
        <dbReference type="Google" id="ProtNLM"/>
    </source>
</evidence>
<keyword evidence="3" id="KW-1185">Reference proteome</keyword>
<organism evidence="2 3">
    <name type="scientific">Ciona savignyi</name>
    <name type="common">Pacific transparent sea squirt</name>
    <dbReference type="NCBI Taxonomy" id="51511"/>
    <lineage>
        <taxon>Eukaryota</taxon>
        <taxon>Metazoa</taxon>
        <taxon>Chordata</taxon>
        <taxon>Tunicata</taxon>
        <taxon>Ascidiacea</taxon>
        <taxon>Phlebobranchia</taxon>
        <taxon>Cionidae</taxon>
        <taxon>Ciona</taxon>
    </lineage>
</organism>
<evidence type="ECO:0000313" key="2">
    <source>
        <dbReference type="Ensembl" id="ENSCSAVP00000019824.1"/>
    </source>
</evidence>
<feature type="compositionally biased region" description="Polar residues" evidence="1">
    <location>
        <begin position="53"/>
        <end position="84"/>
    </location>
</feature>
<reference evidence="3" key="1">
    <citation type="submission" date="2003-08" db="EMBL/GenBank/DDBJ databases">
        <authorList>
            <person name="Birren B."/>
            <person name="Nusbaum C."/>
            <person name="Abebe A."/>
            <person name="Abouelleil A."/>
            <person name="Adekoya E."/>
            <person name="Ait-zahra M."/>
            <person name="Allen N."/>
            <person name="Allen T."/>
            <person name="An P."/>
            <person name="Anderson M."/>
            <person name="Anderson S."/>
            <person name="Arachchi H."/>
            <person name="Armbruster J."/>
            <person name="Bachantsang P."/>
            <person name="Baldwin J."/>
            <person name="Barry A."/>
            <person name="Bayul T."/>
            <person name="Blitshsteyn B."/>
            <person name="Bloom T."/>
            <person name="Blye J."/>
            <person name="Boguslavskiy L."/>
            <person name="Borowsky M."/>
            <person name="Boukhgalter B."/>
            <person name="Brunache A."/>
            <person name="Butler J."/>
            <person name="Calixte N."/>
            <person name="Calvo S."/>
            <person name="Camarata J."/>
            <person name="Campo K."/>
            <person name="Chang J."/>
            <person name="Cheshatsang Y."/>
            <person name="Citroen M."/>
            <person name="Collymore A."/>
            <person name="Considine T."/>
            <person name="Cook A."/>
            <person name="Cooke P."/>
            <person name="Corum B."/>
            <person name="Cuomo C."/>
            <person name="David R."/>
            <person name="Dawoe T."/>
            <person name="Degray S."/>
            <person name="Dodge S."/>
            <person name="Dooley K."/>
            <person name="Dorje P."/>
            <person name="Dorjee K."/>
            <person name="Dorris L."/>
            <person name="Duffey N."/>
            <person name="Dupes A."/>
            <person name="Elkins T."/>
            <person name="Engels R."/>
            <person name="Erickson J."/>
            <person name="Farina A."/>
            <person name="Faro S."/>
            <person name="Ferreira P."/>
            <person name="Fischer H."/>
            <person name="Fitzgerald M."/>
            <person name="Foley K."/>
            <person name="Gage D."/>
            <person name="Galagan J."/>
            <person name="Gearin G."/>
            <person name="Gnerre S."/>
            <person name="Gnirke A."/>
            <person name="Goyette A."/>
            <person name="Graham J."/>
            <person name="Grandbois E."/>
            <person name="Gyaltsen K."/>
            <person name="Hafez N."/>
            <person name="Hagopian D."/>
            <person name="Hagos B."/>
            <person name="Hall J."/>
            <person name="Hatcher B."/>
            <person name="Heller A."/>
            <person name="Higgins H."/>
            <person name="Honan T."/>
            <person name="Horn A."/>
            <person name="Houde N."/>
            <person name="Hughes L."/>
            <person name="Hulme W."/>
            <person name="Husby E."/>
            <person name="Iliev I."/>
            <person name="Jaffe D."/>
            <person name="Jones C."/>
            <person name="Kamal M."/>
            <person name="Kamat A."/>
            <person name="Kamvysselis M."/>
            <person name="Karlsson E."/>
            <person name="Kells C."/>
            <person name="Kieu A."/>
            <person name="Kisner P."/>
            <person name="Kodira C."/>
            <person name="Kulbokas E."/>
            <person name="Labutti K."/>
            <person name="Lama D."/>
            <person name="Landers T."/>
            <person name="Leger J."/>
            <person name="Levine S."/>
            <person name="Lewis D."/>
            <person name="Lewis T."/>
            <person name="Lindblad-toh K."/>
            <person name="Liu X."/>
            <person name="Lokyitsang T."/>
            <person name="Lokyitsang Y."/>
            <person name="Lucien O."/>
            <person name="Lui A."/>
            <person name="Ma L.J."/>
            <person name="Mabbitt R."/>
            <person name="Macdonald J."/>
            <person name="Maclean C."/>
            <person name="Major J."/>
            <person name="Manning J."/>
            <person name="Marabella R."/>
            <person name="Maru K."/>
            <person name="Matthews C."/>
            <person name="Mauceli E."/>
            <person name="Mccarthy M."/>
            <person name="Mcdonough S."/>
            <person name="Mcghee T."/>
            <person name="Meldrim J."/>
            <person name="Meneus L."/>
            <person name="Mesirov J."/>
            <person name="Mihalev A."/>
            <person name="Mihova T."/>
            <person name="Mikkelsen T."/>
            <person name="Mlenga V."/>
            <person name="Moru K."/>
            <person name="Mozes J."/>
            <person name="Mulrain L."/>
            <person name="Munson G."/>
            <person name="Naylor J."/>
            <person name="Newes C."/>
            <person name="Nguyen C."/>
            <person name="Nguyen N."/>
            <person name="Nguyen T."/>
            <person name="Nicol R."/>
            <person name="Nielsen C."/>
            <person name="Nizzari M."/>
            <person name="Norbu C."/>
            <person name="Norbu N."/>
            <person name="O'donnell P."/>
            <person name="Okoawo O."/>
            <person name="O'leary S."/>
            <person name="Omotosho B."/>
            <person name="O'neill K."/>
            <person name="Osman S."/>
            <person name="Parker S."/>
            <person name="Perrin D."/>
            <person name="Phunkhang P."/>
            <person name="Piqani B."/>
            <person name="Purcell S."/>
            <person name="Rachupka T."/>
            <person name="Ramasamy U."/>
            <person name="Rameau R."/>
            <person name="Ray V."/>
            <person name="Raymond C."/>
            <person name="Retta R."/>
            <person name="Richardson S."/>
            <person name="Rise C."/>
            <person name="Rodriguez J."/>
            <person name="Rogers J."/>
            <person name="Rogov P."/>
            <person name="Rutman M."/>
            <person name="Schupbach R."/>
            <person name="Seaman C."/>
            <person name="Settipalli S."/>
            <person name="Sharpe T."/>
            <person name="Sheridan J."/>
            <person name="Sherpa N."/>
            <person name="Shi J."/>
            <person name="Smirnov S."/>
            <person name="Smith C."/>
            <person name="Sougnez C."/>
            <person name="Spencer B."/>
            <person name="Stalker J."/>
            <person name="Stange-thomann N."/>
            <person name="Stavropoulos S."/>
            <person name="Stetson K."/>
            <person name="Stone C."/>
            <person name="Stone S."/>
            <person name="Stubbs M."/>
            <person name="Talamas J."/>
            <person name="Tchuinga P."/>
            <person name="Tenzing P."/>
            <person name="Tesfaye S."/>
            <person name="Theodore J."/>
            <person name="Thoulutsang Y."/>
            <person name="Topham K."/>
            <person name="Towey S."/>
            <person name="Tsamla T."/>
            <person name="Tsomo N."/>
            <person name="Vallee D."/>
            <person name="Vassiliev H."/>
            <person name="Venkataraman V."/>
            <person name="Vinson J."/>
            <person name="Vo A."/>
            <person name="Wade C."/>
            <person name="Wang S."/>
            <person name="Wangchuk T."/>
            <person name="Wangdi T."/>
            <person name="Whittaker C."/>
            <person name="Wilkinson J."/>
            <person name="Wu Y."/>
            <person name="Wyman D."/>
            <person name="Yadav S."/>
            <person name="Yang S."/>
            <person name="Yang X."/>
            <person name="Yeager S."/>
            <person name="Yee E."/>
            <person name="Young G."/>
            <person name="Zainoun J."/>
            <person name="Zembeck L."/>
            <person name="Zimmer A."/>
            <person name="Zody M."/>
            <person name="Lander E."/>
        </authorList>
    </citation>
    <scope>NUCLEOTIDE SEQUENCE [LARGE SCALE GENOMIC DNA]</scope>
</reference>
<reference evidence="2" key="2">
    <citation type="submission" date="2025-08" db="UniProtKB">
        <authorList>
            <consortium name="Ensembl"/>
        </authorList>
    </citation>
    <scope>IDENTIFICATION</scope>
</reference>
<dbReference type="PANTHER" id="PTHR21567:SF87">
    <property type="entry name" value="CRESCERIN-LIKE PROTEIN CHE-12"/>
    <property type="match status" value="1"/>
</dbReference>
<reference evidence="2" key="3">
    <citation type="submission" date="2025-09" db="UniProtKB">
        <authorList>
            <consortium name="Ensembl"/>
        </authorList>
    </citation>
    <scope>IDENTIFICATION</scope>
</reference>
<dbReference type="HOGENOM" id="CLU_891252_0_0_1"/>
<dbReference type="Gene3D" id="1.25.10.10">
    <property type="entry name" value="Leucine-rich Repeat Variant"/>
    <property type="match status" value="1"/>
</dbReference>